<protein>
    <submittedName>
        <fullName evidence="2">Nucleotidyltransferase domain-containing protein</fullName>
    </submittedName>
</protein>
<dbReference type="PANTHER" id="PTHR33933">
    <property type="entry name" value="NUCLEOTIDYLTRANSFERASE"/>
    <property type="match status" value="1"/>
</dbReference>
<dbReference type="InterPro" id="IPR052548">
    <property type="entry name" value="Type_VII_TA_antitoxin"/>
</dbReference>
<evidence type="ECO:0000313" key="3">
    <source>
        <dbReference type="Proteomes" id="UP000712673"/>
    </source>
</evidence>
<name>A0A937W4K2_UNCTE</name>
<proteinExistence type="predicted"/>
<comment type="caution">
    <text evidence="2">The sequence shown here is derived from an EMBL/GenBank/DDBJ whole genome shotgun (WGS) entry which is preliminary data.</text>
</comment>
<dbReference type="PANTHER" id="PTHR33933:SF1">
    <property type="entry name" value="PROTEIN ADENYLYLTRANSFERASE MNTA-RELATED"/>
    <property type="match status" value="1"/>
</dbReference>
<dbReference type="AlphaFoldDB" id="A0A937W4K2"/>
<evidence type="ECO:0000313" key="2">
    <source>
        <dbReference type="EMBL" id="MBM3225085.1"/>
    </source>
</evidence>
<reference evidence="2" key="1">
    <citation type="submission" date="2019-03" db="EMBL/GenBank/DDBJ databases">
        <title>Lake Tanganyika Metagenome-Assembled Genomes (MAGs).</title>
        <authorList>
            <person name="Tran P."/>
        </authorList>
    </citation>
    <scope>NUCLEOTIDE SEQUENCE</scope>
    <source>
        <strain evidence="2">K_DeepCast_65m_m2_066</strain>
    </source>
</reference>
<sequence>MMLTLTADDQTWLDAYRQVLREQFPGVVQDMIIFGSKARGTAGPDSDLDIVVIIREGDWRLKNTVTHPGYDLSIGTDVVPSLIVYTLAEWQRLRERQSVFREVVERDGVSVYETVSNPN</sequence>
<feature type="domain" description="Polymerase nucleotidyl transferase" evidence="1">
    <location>
        <begin position="15"/>
        <end position="74"/>
    </location>
</feature>
<dbReference type="Proteomes" id="UP000712673">
    <property type="component" value="Unassembled WGS sequence"/>
</dbReference>
<dbReference type="EMBL" id="VGLS01000477">
    <property type="protein sequence ID" value="MBM3225085.1"/>
    <property type="molecule type" value="Genomic_DNA"/>
</dbReference>
<dbReference type="GO" id="GO:0016779">
    <property type="term" value="F:nucleotidyltransferase activity"/>
    <property type="evidence" value="ECO:0007669"/>
    <property type="project" value="InterPro"/>
</dbReference>
<dbReference type="SUPFAM" id="SSF81301">
    <property type="entry name" value="Nucleotidyltransferase"/>
    <property type="match status" value="1"/>
</dbReference>
<gene>
    <name evidence="2" type="ORF">FJZ47_14965</name>
</gene>
<dbReference type="InterPro" id="IPR002934">
    <property type="entry name" value="Polymerase_NTP_transf_dom"/>
</dbReference>
<accession>A0A937W4K2</accession>
<organism evidence="2 3">
    <name type="scientific">Tectimicrobiota bacterium</name>
    <dbReference type="NCBI Taxonomy" id="2528274"/>
    <lineage>
        <taxon>Bacteria</taxon>
        <taxon>Pseudomonadati</taxon>
        <taxon>Nitrospinota/Tectimicrobiota group</taxon>
        <taxon>Candidatus Tectimicrobiota</taxon>
    </lineage>
</organism>
<dbReference type="InterPro" id="IPR043519">
    <property type="entry name" value="NT_sf"/>
</dbReference>
<dbReference type="Pfam" id="PF01909">
    <property type="entry name" value="NTP_transf_2"/>
    <property type="match status" value="1"/>
</dbReference>
<evidence type="ECO:0000259" key="1">
    <source>
        <dbReference type="Pfam" id="PF01909"/>
    </source>
</evidence>
<dbReference type="CDD" id="cd05403">
    <property type="entry name" value="NT_KNTase_like"/>
    <property type="match status" value="1"/>
</dbReference>
<dbReference type="Gene3D" id="3.30.460.10">
    <property type="entry name" value="Beta Polymerase, domain 2"/>
    <property type="match status" value="1"/>
</dbReference>